<reference evidence="5 6" key="1">
    <citation type="submission" date="2019-03" db="EMBL/GenBank/DDBJ databases">
        <title>Draft genome sequences of novel Actinobacteria.</title>
        <authorList>
            <person name="Sahin N."/>
            <person name="Ay H."/>
            <person name="Saygin H."/>
        </authorList>
    </citation>
    <scope>NUCLEOTIDE SEQUENCE [LARGE SCALE GENOMIC DNA]</scope>
    <source>
        <strain evidence="5 6">KC712</strain>
    </source>
</reference>
<dbReference type="CDD" id="cd00090">
    <property type="entry name" value="HTH_ARSR"/>
    <property type="match status" value="1"/>
</dbReference>
<keyword evidence="2" id="KW-0238">DNA-binding</keyword>
<dbReference type="InterPro" id="IPR011991">
    <property type="entry name" value="ArsR-like_HTH"/>
</dbReference>
<dbReference type="InterPro" id="IPR001845">
    <property type="entry name" value="HTH_ArsR_DNA-bd_dom"/>
</dbReference>
<dbReference type="SMART" id="SM00418">
    <property type="entry name" value="HTH_ARSR"/>
    <property type="match status" value="1"/>
</dbReference>
<dbReference type="InterPro" id="IPR051081">
    <property type="entry name" value="HTH_MetalResp_TranReg"/>
</dbReference>
<evidence type="ECO:0000256" key="1">
    <source>
        <dbReference type="ARBA" id="ARBA00023015"/>
    </source>
</evidence>
<protein>
    <submittedName>
        <fullName evidence="5">ArsR family transcriptional regulator</fullName>
    </submittedName>
</protein>
<sequence length="200" mass="22310">MMGPTVFYRNMPSGNIHSNTDPRTLRALAHPVRLDLLRLLQMNGEVTASGAAEELGLTPKVCSYHLQLLAKYGVVEETGQGKGRARPWRLAVQRLTYVHQPDEDSATSRAADAFARTMLARDVQTIESFIDRRHGLPVQWRNVSTLSSNLLRLTPDQLRDFGRELFAVLHRYQERSRSPEPGARPVQAILYAVPADPAGG</sequence>
<accession>A0A4R4WFT8</accession>
<gene>
    <name evidence="5" type="ORF">E1294_26065</name>
</gene>
<dbReference type="PANTHER" id="PTHR33154">
    <property type="entry name" value="TRANSCRIPTIONAL REGULATOR, ARSR FAMILY"/>
    <property type="match status" value="1"/>
</dbReference>
<dbReference type="Pfam" id="PF12840">
    <property type="entry name" value="HTH_20"/>
    <property type="match status" value="1"/>
</dbReference>
<keyword evidence="3" id="KW-0804">Transcription</keyword>
<evidence type="ECO:0000313" key="5">
    <source>
        <dbReference type="EMBL" id="TDD17968.1"/>
    </source>
</evidence>
<keyword evidence="1" id="KW-0805">Transcription regulation</keyword>
<keyword evidence="6" id="KW-1185">Reference proteome</keyword>
<dbReference type="AlphaFoldDB" id="A0A4R4WFT8"/>
<dbReference type="PANTHER" id="PTHR33154:SF15">
    <property type="entry name" value="REGULATORY PROTEIN ARSR"/>
    <property type="match status" value="1"/>
</dbReference>
<dbReference type="OrthoDB" id="3396564at2"/>
<evidence type="ECO:0000256" key="2">
    <source>
        <dbReference type="ARBA" id="ARBA00023125"/>
    </source>
</evidence>
<dbReference type="EMBL" id="SMKP01000078">
    <property type="protein sequence ID" value="TDD17968.1"/>
    <property type="molecule type" value="Genomic_DNA"/>
</dbReference>
<dbReference type="InterPro" id="IPR036390">
    <property type="entry name" value="WH_DNA-bd_sf"/>
</dbReference>
<feature type="domain" description="HTH arsR-type" evidence="4">
    <location>
        <begin position="23"/>
        <end position="103"/>
    </location>
</feature>
<dbReference type="Gene3D" id="1.10.10.10">
    <property type="entry name" value="Winged helix-like DNA-binding domain superfamily/Winged helix DNA-binding domain"/>
    <property type="match status" value="1"/>
</dbReference>
<organism evidence="5 6">
    <name type="scientific">Nonomuraea diastatica</name>
    <dbReference type="NCBI Taxonomy" id="1848329"/>
    <lineage>
        <taxon>Bacteria</taxon>
        <taxon>Bacillati</taxon>
        <taxon>Actinomycetota</taxon>
        <taxon>Actinomycetes</taxon>
        <taxon>Streptosporangiales</taxon>
        <taxon>Streptosporangiaceae</taxon>
        <taxon>Nonomuraea</taxon>
    </lineage>
</organism>
<proteinExistence type="predicted"/>
<evidence type="ECO:0000313" key="6">
    <source>
        <dbReference type="Proteomes" id="UP000294543"/>
    </source>
</evidence>
<dbReference type="InterPro" id="IPR036388">
    <property type="entry name" value="WH-like_DNA-bd_sf"/>
</dbReference>
<dbReference type="GO" id="GO:0003677">
    <property type="term" value="F:DNA binding"/>
    <property type="evidence" value="ECO:0007669"/>
    <property type="project" value="UniProtKB-KW"/>
</dbReference>
<dbReference type="GO" id="GO:0003700">
    <property type="term" value="F:DNA-binding transcription factor activity"/>
    <property type="evidence" value="ECO:0007669"/>
    <property type="project" value="InterPro"/>
</dbReference>
<evidence type="ECO:0000259" key="4">
    <source>
        <dbReference type="SMART" id="SM00418"/>
    </source>
</evidence>
<comment type="caution">
    <text evidence="5">The sequence shown here is derived from an EMBL/GenBank/DDBJ whole genome shotgun (WGS) entry which is preliminary data.</text>
</comment>
<dbReference type="SUPFAM" id="SSF46785">
    <property type="entry name" value="Winged helix' DNA-binding domain"/>
    <property type="match status" value="1"/>
</dbReference>
<dbReference type="Proteomes" id="UP000294543">
    <property type="component" value="Unassembled WGS sequence"/>
</dbReference>
<evidence type="ECO:0000256" key="3">
    <source>
        <dbReference type="ARBA" id="ARBA00023163"/>
    </source>
</evidence>
<name>A0A4R4WFT8_9ACTN</name>